<dbReference type="Pfam" id="PF07703">
    <property type="entry name" value="A2M_BRD"/>
    <property type="match status" value="1"/>
</dbReference>
<evidence type="ECO:0000313" key="5">
    <source>
        <dbReference type="Proteomes" id="UP000694865"/>
    </source>
</evidence>
<accession>A0ABM0MSR7</accession>
<dbReference type="Pfam" id="PF00207">
    <property type="entry name" value="A2M"/>
    <property type="match status" value="1"/>
</dbReference>
<dbReference type="InterPro" id="IPR050473">
    <property type="entry name" value="A2M/Complement_sys"/>
</dbReference>
<dbReference type="Pfam" id="PF01759">
    <property type="entry name" value="NTR"/>
    <property type="match status" value="1"/>
</dbReference>
<dbReference type="Gene3D" id="2.40.50.120">
    <property type="match status" value="1"/>
</dbReference>
<name>A0ABM0MSR7_SACKO</name>
<dbReference type="Gene3D" id="1.20.50.70">
    <property type="match status" value="1"/>
</dbReference>
<dbReference type="InterPro" id="IPR013783">
    <property type="entry name" value="Ig-like_fold"/>
</dbReference>
<feature type="non-terminal residue" evidence="6">
    <location>
        <position position="1"/>
    </location>
</feature>
<comment type="subcellular location">
    <subcellularLocation>
        <location evidence="1">Secreted</location>
    </subcellularLocation>
</comment>
<evidence type="ECO:0000256" key="1">
    <source>
        <dbReference type="ARBA" id="ARBA00004613"/>
    </source>
</evidence>
<dbReference type="SUPFAM" id="SSF48239">
    <property type="entry name" value="Terpenoid cyclases/Protein prenyltransferases"/>
    <property type="match status" value="1"/>
</dbReference>
<reference evidence="6" key="1">
    <citation type="submission" date="2025-08" db="UniProtKB">
        <authorList>
            <consortium name="RefSeq"/>
        </authorList>
    </citation>
    <scope>IDENTIFICATION</scope>
    <source>
        <tissue evidence="6">Testes</tissue>
    </source>
</reference>
<keyword evidence="3" id="KW-1015">Disulfide bond</keyword>
<sequence>KESGPGGFPCTVVHVRSQQHKLEGTSSSEPKSGMSFTGEFPHSLTALSVEADSDEYEPDSEAVITVTGDPGTRVGVLAVDKAVYLLNDAHKLTAQKMFQRMDTFDLGCGPGGGKNAKEVFEDAGMLVMTDASLETEKRESYGCSAVVVARKRRSLSAKANEYNGMLRDFCIDGQNSARKSPIDIENFEEYCTEQASQLEDMRVGTIKQNNERFEAFADCCLSALESTREISSRIGRFESDEFTDDENIDEDVELVLQVRSDFSETWIFSDDFLDENGQMTLPVTVPSSLTQWIVQAVGVNRDTGICVSQPFELLAFKHFFIQLSLPYSVIMREQIEIRATVFNYGARDLAVSAYMYGVEGICSDAKPGERSDGKWFIVKAKNAALFTFTVIPLKVGNFPIKIEALSPIGDDIVERILKVEPAGIQHSFKHSVLLDPTGLLSNRVGVDNTENTDQGPVKNIEHKHFEKHRQFNEIDIRMPADVIPDSPECRVNIGECDVLAQYNCQNQTNSQPALRLYLCTDRASCWFQWFCPLLSGTGRSDGISTKSGSLSKSISYLEGRIKDTDRPYAVAIITYALVLANSGKKHEANEQLRALATYDKETNSRHWTTDAAIFGDGNKPYWYTHNPSAIEVETTAYALLTQVELNDIAYSNAIVVWLTSQRNSQGGFISTQDTIIALYALVKYSAAARNVIETPVHMNCTITIEADDAYSEVIPLNEGSMVQHIREVPVGGKLYIDTTGTGIGNLQVEVRYNTPALYAETCAFNITVNVVEPRLRRRDNTLSNSVIHLTVTVRYNKPGSTGMAIIDVGLFSGFEPIKTYLEKMKNNEAQFQSYDVNKRSVIFYIDQITNQTDVTIEFDIKQVFNVGKVQPVAVKVYDYYSPDVQCTKFYQAEEGSALLDTLCEGYICVCAEGKCGKCLDKQPIRTLENKGDLVEKACHDMGYAFKIHVFNVKFEKGWEHITAIIEVIAKHGIEDVSINDQIHIWKSSTCECPKIEPDVKYFIMGRDPESFVDENGFESYKYLIDETSYIEAFPAVGRRHNILQRVMHSLTDGACTA</sequence>
<dbReference type="Gene3D" id="2.20.130.20">
    <property type="match status" value="1"/>
</dbReference>
<dbReference type="Gene3D" id="2.60.40.690">
    <property type="entry name" value="Alpha-macroglobulin, receptor-binding domain"/>
    <property type="match status" value="1"/>
</dbReference>
<dbReference type="InterPro" id="IPR018933">
    <property type="entry name" value="Netrin_module_non-TIMP"/>
</dbReference>
<dbReference type="PANTHER" id="PTHR11412">
    <property type="entry name" value="MACROGLOBULIN / COMPLEMENT"/>
    <property type="match status" value="1"/>
</dbReference>
<proteinExistence type="predicted"/>
<dbReference type="SMART" id="SM01360">
    <property type="entry name" value="A2M"/>
    <property type="match status" value="1"/>
</dbReference>
<dbReference type="InterPro" id="IPR009048">
    <property type="entry name" value="A-macroglobulin_rcpt-bd"/>
</dbReference>
<dbReference type="InterPro" id="IPR008993">
    <property type="entry name" value="TIMP-like_OB-fold"/>
</dbReference>
<dbReference type="PROSITE" id="PS50189">
    <property type="entry name" value="NTR"/>
    <property type="match status" value="1"/>
</dbReference>
<dbReference type="SMART" id="SM00643">
    <property type="entry name" value="C345C"/>
    <property type="match status" value="1"/>
</dbReference>
<dbReference type="SUPFAM" id="SSF50242">
    <property type="entry name" value="TIMP-like"/>
    <property type="match status" value="1"/>
</dbReference>
<dbReference type="InterPro" id="IPR001599">
    <property type="entry name" value="Macroglobln_a2"/>
</dbReference>
<gene>
    <name evidence="6" type="primary">LOC102808586</name>
</gene>
<dbReference type="InterPro" id="IPR011626">
    <property type="entry name" value="Alpha-macroglobulin_TED"/>
</dbReference>
<dbReference type="PANTHER" id="PTHR11412:SF166">
    <property type="entry name" value="NTR DOMAIN-CONTAINING PROTEIN"/>
    <property type="match status" value="1"/>
</dbReference>
<dbReference type="InterPro" id="IPR001134">
    <property type="entry name" value="Netrin_domain"/>
</dbReference>
<dbReference type="Proteomes" id="UP000694865">
    <property type="component" value="Unplaced"/>
</dbReference>
<dbReference type="InterPro" id="IPR036595">
    <property type="entry name" value="A-macroglobulin_rcpt-bd_sf"/>
</dbReference>
<protein>
    <submittedName>
        <fullName evidence="6">Complement C3-like</fullName>
    </submittedName>
</protein>
<dbReference type="Gene3D" id="1.20.91.20">
    <property type="entry name" value="Anaphylotoxins (complement system)"/>
    <property type="match status" value="1"/>
</dbReference>
<dbReference type="Gene3D" id="1.50.10.20">
    <property type="match status" value="1"/>
</dbReference>
<dbReference type="SUPFAM" id="SSF49410">
    <property type="entry name" value="Alpha-macroglobulin receptor domain"/>
    <property type="match status" value="1"/>
</dbReference>
<dbReference type="Pfam" id="PF07677">
    <property type="entry name" value="A2M_recep"/>
    <property type="match status" value="1"/>
</dbReference>
<evidence type="ECO:0000256" key="2">
    <source>
        <dbReference type="ARBA" id="ARBA00022525"/>
    </source>
</evidence>
<evidence type="ECO:0000259" key="4">
    <source>
        <dbReference type="PROSITE" id="PS50189"/>
    </source>
</evidence>
<dbReference type="RefSeq" id="XP_006823058.1">
    <property type="nucleotide sequence ID" value="XM_006822995.1"/>
</dbReference>
<dbReference type="GeneID" id="102808586"/>
<dbReference type="Gene3D" id="2.60.40.10">
    <property type="entry name" value="Immunoglobulins"/>
    <property type="match status" value="1"/>
</dbReference>
<organism evidence="5 6">
    <name type="scientific">Saccoglossus kowalevskii</name>
    <name type="common">Acorn worm</name>
    <dbReference type="NCBI Taxonomy" id="10224"/>
    <lineage>
        <taxon>Eukaryota</taxon>
        <taxon>Metazoa</taxon>
        <taxon>Hemichordata</taxon>
        <taxon>Enteropneusta</taxon>
        <taxon>Harrimaniidae</taxon>
        <taxon>Saccoglossus</taxon>
    </lineage>
</organism>
<keyword evidence="2" id="KW-0964">Secreted</keyword>
<dbReference type="InterPro" id="IPR011625">
    <property type="entry name" value="A2M_N_BRD"/>
</dbReference>
<dbReference type="Pfam" id="PF07678">
    <property type="entry name" value="TED_complement"/>
    <property type="match status" value="1"/>
</dbReference>
<evidence type="ECO:0000256" key="3">
    <source>
        <dbReference type="ARBA" id="ARBA00023157"/>
    </source>
</evidence>
<keyword evidence="5" id="KW-1185">Reference proteome</keyword>
<feature type="domain" description="NTR" evidence="4">
    <location>
        <begin position="918"/>
        <end position="1055"/>
    </location>
</feature>
<dbReference type="InterPro" id="IPR008930">
    <property type="entry name" value="Terpenoid_cyclase/PrenylTrfase"/>
</dbReference>
<dbReference type="SMART" id="SM01361">
    <property type="entry name" value="A2M_recep"/>
    <property type="match status" value="1"/>
</dbReference>
<evidence type="ECO:0000313" key="6">
    <source>
        <dbReference type="RefSeq" id="XP_006823058.1"/>
    </source>
</evidence>